<evidence type="ECO:0000256" key="5">
    <source>
        <dbReference type="ARBA" id="ARBA00022989"/>
    </source>
</evidence>
<evidence type="ECO:0000256" key="8">
    <source>
        <dbReference type="SAM" id="MobiDB-lite"/>
    </source>
</evidence>
<dbReference type="Pfam" id="PF03094">
    <property type="entry name" value="Mlo"/>
    <property type="match status" value="1"/>
</dbReference>
<evidence type="ECO:0000256" key="2">
    <source>
        <dbReference type="ARBA" id="ARBA00006574"/>
    </source>
</evidence>
<evidence type="ECO:0000256" key="3">
    <source>
        <dbReference type="ARBA" id="ARBA00022692"/>
    </source>
</evidence>
<reference evidence="9 10" key="1">
    <citation type="journal article" date="2014" name="Agronomy (Basel)">
        <title>A Draft Genome Sequence for Ensete ventricosum, the Drought-Tolerant Tree Against Hunger.</title>
        <authorList>
            <person name="Harrison J."/>
            <person name="Moore K.A."/>
            <person name="Paszkiewicz K."/>
            <person name="Jones T."/>
            <person name="Grant M."/>
            <person name="Ambacheew D."/>
            <person name="Muzemil S."/>
            <person name="Studholme D.J."/>
        </authorList>
    </citation>
    <scope>NUCLEOTIDE SEQUENCE [LARGE SCALE GENOMIC DNA]</scope>
</reference>
<evidence type="ECO:0000256" key="6">
    <source>
        <dbReference type="ARBA" id="ARBA00023136"/>
    </source>
</evidence>
<dbReference type="Proteomes" id="UP000287651">
    <property type="component" value="Unassembled WGS sequence"/>
</dbReference>
<keyword evidence="3" id="KW-0812">Transmembrane</keyword>
<dbReference type="AlphaFoldDB" id="A0A426ZQH8"/>
<keyword evidence="7" id="KW-0568">Pathogenesis-related protein</keyword>
<dbReference type="GO" id="GO:0016020">
    <property type="term" value="C:membrane"/>
    <property type="evidence" value="ECO:0007669"/>
    <property type="project" value="UniProtKB-SubCell"/>
</dbReference>
<evidence type="ECO:0000256" key="1">
    <source>
        <dbReference type="ARBA" id="ARBA00004141"/>
    </source>
</evidence>
<dbReference type="EMBL" id="AMZH03005549">
    <property type="protein sequence ID" value="RRT66145.1"/>
    <property type="molecule type" value="Genomic_DNA"/>
</dbReference>
<dbReference type="InterPro" id="IPR004326">
    <property type="entry name" value="Mlo"/>
</dbReference>
<name>A0A426ZQH8_ENSVE</name>
<sequence length="87" mass="9830">VANSWHPCKASEEAVITGDDEHRSEGSNENNNGRRLLESAASMDTSHYKKSQAHLAPQSSSKFNFQKYIKRSLEDDFKVVVGIRYDD</sequence>
<dbReference type="GO" id="GO:0006952">
    <property type="term" value="P:defense response"/>
    <property type="evidence" value="ECO:0007669"/>
    <property type="project" value="UniProtKB-KW"/>
</dbReference>
<evidence type="ECO:0000313" key="9">
    <source>
        <dbReference type="EMBL" id="RRT66145.1"/>
    </source>
</evidence>
<organism evidence="9 10">
    <name type="scientific">Ensete ventricosum</name>
    <name type="common">Abyssinian banana</name>
    <name type="synonym">Musa ensete</name>
    <dbReference type="NCBI Taxonomy" id="4639"/>
    <lineage>
        <taxon>Eukaryota</taxon>
        <taxon>Viridiplantae</taxon>
        <taxon>Streptophyta</taxon>
        <taxon>Embryophyta</taxon>
        <taxon>Tracheophyta</taxon>
        <taxon>Spermatophyta</taxon>
        <taxon>Magnoliopsida</taxon>
        <taxon>Liliopsida</taxon>
        <taxon>Zingiberales</taxon>
        <taxon>Musaceae</taxon>
        <taxon>Ensete</taxon>
    </lineage>
</organism>
<comment type="subcellular location">
    <subcellularLocation>
        <location evidence="1">Membrane</location>
        <topology evidence="1">Multi-pass membrane protein</topology>
    </subcellularLocation>
</comment>
<keyword evidence="5" id="KW-1133">Transmembrane helix</keyword>
<feature type="non-terminal residue" evidence="9">
    <location>
        <position position="1"/>
    </location>
</feature>
<comment type="caution">
    <text evidence="9">The sequence shown here is derived from an EMBL/GenBank/DDBJ whole genome shotgun (WGS) entry which is preliminary data.</text>
</comment>
<accession>A0A426ZQH8</accession>
<protein>
    <submittedName>
        <fullName evidence="9">Uncharacterized protein</fullName>
    </submittedName>
</protein>
<gene>
    <name evidence="9" type="ORF">B296_00002759</name>
</gene>
<keyword evidence="6" id="KW-0472">Membrane</keyword>
<feature type="region of interest" description="Disordered" evidence="8">
    <location>
        <begin position="1"/>
        <end position="56"/>
    </location>
</feature>
<evidence type="ECO:0000256" key="4">
    <source>
        <dbReference type="ARBA" id="ARBA00022821"/>
    </source>
</evidence>
<proteinExistence type="inferred from homology"/>
<evidence type="ECO:0000256" key="7">
    <source>
        <dbReference type="ARBA" id="ARBA00023265"/>
    </source>
</evidence>
<evidence type="ECO:0000313" key="10">
    <source>
        <dbReference type="Proteomes" id="UP000287651"/>
    </source>
</evidence>
<keyword evidence="4" id="KW-0611">Plant defense</keyword>
<comment type="similarity">
    <text evidence="2">Belongs to the MLO family.</text>
</comment>